<evidence type="ECO:0000313" key="2">
    <source>
        <dbReference type="Proteomes" id="UP000410984"/>
    </source>
</evidence>
<dbReference type="RefSeq" id="WP_142585924.1">
    <property type="nucleotide sequence ID" value="NZ_CABFPH010000142.1"/>
</dbReference>
<name>A0A509EKF4_9HYPH</name>
<dbReference type="Proteomes" id="UP000410984">
    <property type="component" value="Unassembled WGS sequence"/>
</dbReference>
<gene>
    <name evidence="1" type="ORF">MET9862_05281</name>
</gene>
<keyword evidence="2" id="KW-1185">Reference proteome</keyword>
<dbReference type="OrthoDB" id="7276785at2"/>
<protein>
    <submittedName>
        <fullName evidence="1">Uncharacterized protein</fullName>
    </submittedName>
</protein>
<sequence>MTTRKTAPRFEPFADDASVRNLGGLSFENGRDRIGLHGSLDLTRDKAGLALARELKRTAAAIVAALESADLPEAVAEPEAAPQPVKNPFA</sequence>
<organism evidence="1 2">
    <name type="scientific">Methylobacterium symbioticum</name>
    <dbReference type="NCBI Taxonomy" id="2584084"/>
    <lineage>
        <taxon>Bacteria</taxon>
        <taxon>Pseudomonadati</taxon>
        <taxon>Pseudomonadota</taxon>
        <taxon>Alphaproteobacteria</taxon>
        <taxon>Hyphomicrobiales</taxon>
        <taxon>Methylobacteriaceae</taxon>
        <taxon>Methylobacterium</taxon>
    </lineage>
</organism>
<evidence type="ECO:0000313" key="1">
    <source>
        <dbReference type="EMBL" id="VUD74648.1"/>
    </source>
</evidence>
<dbReference type="AlphaFoldDB" id="A0A509EKF4"/>
<accession>A0A509EKF4</accession>
<dbReference type="EMBL" id="CABFPH010000142">
    <property type="protein sequence ID" value="VUD74648.1"/>
    <property type="molecule type" value="Genomic_DNA"/>
</dbReference>
<reference evidence="1 2" key="1">
    <citation type="submission" date="2019-06" db="EMBL/GenBank/DDBJ databases">
        <authorList>
            <person name="Rodrigo-Torres L."/>
            <person name="Arahal R. D."/>
            <person name="Lucena T."/>
        </authorList>
    </citation>
    <scope>NUCLEOTIDE SEQUENCE [LARGE SCALE GENOMIC DNA]</scope>
    <source>
        <strain evidence="1 2">SB0023/3</strain>
    </source>
</reference>
<proteinExistence type="predicted"/>